<dbReference type="RefSeq" id="WP_088578058.1">
    <property type="nucleotide sequence ID" value="NZ_CP009885.1"/>
</dbReference>
<dbReference type="InterPro" id="IPR013785">
    <property type="entry name" value="Aldolase_TIM"/>
</dbReference>
<dbReference type="PANTHER" id="PTHR22893">
    <property type="entry name" value="NADH OXIDOREDUCTASE-RELATED"/>
    <property type="match status" value="1"/>
</dbReference>
<comment type="cofactor">
    <cofactor evidence="1">
        <name>FMN</name>
        <dbReference type="ChEBI" id="CHEBI:58210"/>
    </cofactor>
</comment>
<dbReference type="Proteomes" id="UP000196980">
    <property type="component" value="Chromosome"/>
</dbReference>
<feature type="domain" description="NADH:flavin oxidoreductase/NADH oxidase N-terminal" evidence="4">
    <location>
        <begin position="13"/>
        <end position="342"/>
    </location>
</feature>
<evidence type="ECO:0000256" key="3">
    <source>
        <dbReference type="ARBA" id="ARBA00023002"/>
    </source>
</evidence>
<dbReference type="SUPFAM" id="SSF51395">
    <property type="entry name" value="FMN-linked oxidoreductases"/>
    <property type="match status" value="1"/>
</dbReference>
<dbReference type="GO" id="GO:0005829">
    <property type="term" value="C:cytosol"/>
    <property type="evidence" value="ECO:0007669"/>
    <property type="project" value="UniProtKB-ARBA"/>
</dbReference>
<protein>
    <submittedName>
        <fullName evidence="5">Alkene reductase</fullName>
    </submittedName>
</protein>
<evidence type="ECO:0000256" key="1">
    <source>
        <dbReference type="ARBA" id="ARBA00001917"/>
    </source>
</evidence>
<organism evidence="5 6">
    <name type="scientific">Xylella fastidiosa</name>
    <dbReference type="NCBI Taxonomy" id="2371"/>
    <lineage>
        <taxon>Bacteria</taxon>
        <taxon>Pseudomonadati</taxon>
        <taxon>Pseudomonadota</taxon>
        <taxon>Gammaproteobacteria</taxon>
        <taxon>Lysobacterales</taxon>
        <taxon>Lysobacteraceae</taxon>
        <taxon>Xylella</taxon>
    </lineage>
</organism>
<evidence type="ECO:0000259" key="4">
    <source>
        <dbReference type="Pfam" id="PF00724"/>
    </source>
</evidence>
<evidence type="ECO:0000313" key="5">
    <source>
        <dbReference type="EMBL" id="ALR07729.2"/>
    </source>
</evidence>
<sequence length="368" mass="39138">MADTSSMPSIVGLMEPTTFGAIPLNNRVVMAPMTRLRAQADGAPGDLMVEYYRQRAGMGLIVTEGTYPSLESQTGVGQPGIATEEQARGWRKVTDAVHLAGGHIVLQIMHGGRTAHPGVSGGRRVIAPSAVTLGGEVYTANGKEAFTTPVPMTEADIRDVIAEHVAAAQRAVAAGFDGVEIHGANGYLGQQFLSPASNQRTDQYGGSPENRARFVVELVQAVAEAVGPGRVGLRISPEHNYQETFEPDRSDVLATYGALLDALRPLGLAYLSVLHQEPTGALVEELARRFAGKVAANSGFATFTSLEEAEQIVAAPFIDAVVVGRAALANPDLIERWKSGQPLTEPRYDLFYTHDAAGYTDYPTLAGR</sequence>
<accession>A0ABC8AH65</accession>
<gene>
    <name evidence="5" type="ORF">XFHB_06535</name>
</gene>
<dbReference type="KEGG" id="xfh:XFHB_06535"/>
<dbReference type="EMBL" id="CP009885">
    <property type="protein sequence ID" value="ALR07729.2"/>
    <property type="molecule type" value="Genomic_DNA"/>
</dbReference>
<dbReference type="PANTHER" id="PTHR22893:SF91">
    <property type="entry name" value="NADPH DEHYDROGENASE 2-RELATED"/>
    <property type="match status" value="1"/>
</dbReference>
<dbReference type="GO" id="GO:0016628">
    <property type="term" value="F:oxidoreductase activity, acting on the CH-CH group of donors, NAD or NADP as acceptor"/>
    <property type="evidence" value="ECO:0007669"/>
    <property type="project" value="UniProtKB-ARBA"/>
</dbReference>
<proteinExistence type="inferred from homology"/>
<evidence type="ECO:0000256" key="2">
    <source>
        <dbReference type="ARBA" id="ARBA00005979"/>
    </source>
</evidence>
<name>A0ABC8AH65_XYLFS</name>
<dbReference type="Gene3D" id="3.20.20.70">
    <property type="entry name" value="Aldolase class I"/>
    <property type="match status" value="1"/>
</dbReference>
<comment type="similarity">
    <text evidence="2">Belongs to the NADH:flavin oxidoreductase/NADH oxidase family.</text>
</comment>
<evidence type="ECO:0000313" key="6">
    <source>
        <dbReference type="Proteomes" id="UP000196980"/>
    </source>
</evidence>
<dbReference type="InterPro" id="IPR001155">
    <property type="entry name" value="OxRdtase_FMN_N"/>
</dbReference>
<dbReference type="CDD" id="cd02933">
    <property type="entry name" value="OYE_like_FMN"/>
    <property type="match status" value="1"/>
</dbReference>
<dbReference type="Pfam" id="PF00724">
    <property type="entry name" value="Oxidored_FMN"/>
    <property type="match status" value="1"/>
</dbReference>
<dbReference type="InterPro" id="IPR045247">
    <property type="entry name" value="Oye-like"/>
</dbReference>
<dbReference type="FunFam" id="3.20.20.70:FF:000059">
    <property type="entry name" value="N-ethylmaleimide reductase, FMN-linked"/>
    <property type="match status" value="1"/>
</dbReference>
<keyword evidence="3" id="KW-0560">Oxidoreductase</keyword>
<dbReference type="AlphaFoldDB" id="A0ABC8AH65"/>
<reference evidence="6" key="1">
    <citation type="submission" date="2014-11" db="EMBL/GenBank/DDBJ databases">
        <title>Xylella fastidiosa Hib4 Genome Sequencing.</title>
        <authorList>
            <person name="Pierry P.M."/>
            <person name="da Silva A.M."/>
        </authorList>
    </citation>
    <scope>NUCLEOTIDE SEQUENCE [LARGE SCALE GENOMIC DNA]</scope>
    <source>
        <strain evidence="6">Hib4</strain>
    </source>
</reference>